<comment type="similarity">
    <text evidence="4">Belongs to the RecO family.</text>
</comment>
<comment type="function">
    <text evidence="4">Involved in DNA repair and RecF pathway recombination.</text>
</comment>
<dbReference type="Proteomes" id="UP000280696">
    <property type="component" value="Unassembled WGS sequence"/>
</dbReference>
<keyword evidence="1 4" id="KW-0227">DNA damage</keyword>
<dbReference type="SUPFAM" id="SSF50249">
    <property type="entry name" value="Nucleic acid-binding proteins"/>
    <property type="match status" value="1"/>
</dbReference>
<dbReference type="GO" id="GO:0043590">
    <property type="term" value="C:bacterial nucleoid"/>
    <property type="evidence" value="ECO:0007669"/>
    <property type="project" value="TreeGrafter"/>
</dbReference>
<organism evidence="6 7">
    <name type="scientific">Parablautia intestinalis</name>
    <dbReference type="NCBI Taxonomy" id="2320100"/>
    <lineage>
        <taxon>Bacteria</taxon>
        <taxon>Bacillati</taxon>
        <taxon>Bacillota</taxon>
        <taxon>Clostridia</taxon>
        <taxon>Lachnospirales</taxon>
        <taxon>Lachnospiraceae</taxon>
        <taxon>Parablautia</taxon>
    </lineage>
</organism>
<dbReference type="EMBL" id="RAYQ01000004">
    <property type="protein sequence ID" value="RKI92931.1"/>
    <property type="molecule type" value="Genomic_DNA"/>
</dbReference>
<dbReference type="AlphaFoldDB" id="A0A3A9AZG1"/>
<sequence>MQEQISVTGMILKAEPVGEYDRRVVILTRERGKIAAFARGARKQGSRLLASTNPFCFGQFRLYEGRSAYGITETSISNYFEGFRENFEAACYGMYFLEMMDYYTRENSDEKEMLKLLYQSLRALLHKGLSNRLIRYIFEIKALSINGEYPGLPGREQPYLPGAVYAVNFIVDSSIEKLYTFNVTEQVLSELSEISDIYRKRFMDRKMKSLEILSEIQC</sequence>
<evidence type="ECO:0000313" key="6">
    <source>
        <dbReference type="EMBL" id="RKI92931.1"/>
    </source>
</evidence>
<dbReference type="GO" id="GO:0006310">
    <property type="term" value="P:DNA recombination"/>
    <property type="evidence" value="ECO:0007669"/>
    <property type="project" value="UniProtKB-UniRule"/>
</dbReference>
<dbReference type="Gene3D" id="2.40.50.140">
    <property type="entry name" value="Nucleic acid-binding proteins"/>
    <property type="match status" value="1"/>
</dbReference>
<dbReference type="GO" id="GO:0006302">
    <property type="term" value="P:double-strand break repair"/>
    <property type="evidence" value="ECO:0007669"/>
    <property type="project" value="TreeGrafter"/>
</dbReference>
<feature type="domain" description="DNA replication/recombination mediator RecO N-terminal" evidence="5">
    <location>
        <begin position="1"/>
        <end position="79"/>
    </location>
</feature>
<dbReference type="InterPro" id="IPR037278">
    <property type="entry name" value="ARFGAP/RecO"/>
</dbReference>
<comment type="caution">
    <text evidence="6">The sequence shown here is derived from an EMBL/GenBank/DDBJ whole genome shotgun (WGS) entry which is preliminary data.</text>
</comment>
<evidence type="ECO:0000259" key="5">
    <source>
        <dbReference type="Pfam" id="PF11967"/>
    </source>
</evidence>
<dbReference type="OrthoDB" id="9797083at2"/>
<proteinExistence type="inferred from homology"/>
<dbReference type="Pfam" id="PF11967">
    <property type="entry name" value="RecO_N"/>
    <property type="match status" value="1"/>
</dbReference>
<dbReference type="PANTHER" id="PTHR33991">
    <property type="entry name" value="DNA REPAIR PROTEIN RECO"/>
    <property type="match status" value="1"/>
</dbReference>
<dbReference type="InterPro" id="IPR003717">
    <property type="entry name" value="RecO"/>
</dbReference>
<evidence type="ECO:0000256" key="1">
    <source>
        <dbReference type="ARBA" id="ARBA00022763"/>
    </source>
</evidence>
<keyword evidence="3 4" id="KW-0234">DNA repair</keyword>
<protein>
    <recommendedName>
        <fullName evidence="4">DNA repair protein RecO</fullName>
    </recommendedName>
    <alternativeName>
        <fullName evidence="4">Recombination protein O</fullName>
    </alternativeName>
</protein>
<evidence type="ECO:0000256" key="4">
    <source>
        <dbReference type="HAMAP-Rule" id="MF_00201"/>
    </source>
</evidence>
<accession>A0A3A9AZG1</accession>
<dbReference type="PANTHER" id="PTHR33991:SF1">
    <property type="entry name" value="DNA REPAIR PROTEIN RECO"/>
    <property type="match status" value="1"/>
</dbReference>
<evidence type="ECO:0000256" key="3">
    <source>
        <dbReference type="ARBA" id="ARBA00023204"/>
    </source>
</evidence>
<dbReference type="InterPro" id="IPR012340">
    <property type="entry name" value="NA-bd_OB-fold"/>
</dbReference>
<dbReference type="Pfam" id="PF02565">
    <property type="entry name" value="RecO_C"/>
    <property type="match status" value="1"/>
</dbReference>
<dbReference type="HAMAP" id="MF_00201">
    <property type="entry name" value="RecO"/>
    <property type="match status" value="1"/>
</dbReference>
<dbReference type="RefSeq" id="WP_120467903.1">
    <property type="nucleotide sequence ID" value="NZ_RAYQ01000004.1"/>
</dbReference>
<reference evidence="6 7" key="1">
    <citation type="submission" date="2018-09" db="EMBL/GenBank/DDBJ databases">
        <title>Murine metabolic-syndrome-specific gut microbial biobank.</title>
        <authorList>
            <person name="Liu C."/>
        </authorList>
    </citation>
    <scope>NUCLEOTIDE SEQUENCE [LARGE SCALE GENOMIC DNA]</scope>
    <source>
        <strain evidence="6 7">0.1xD8-82</strain>
    </source>
</reference>
<name>A0A3A9AZG1_9FIRM</name>
<dbReference type="SUPFAM" id="SSF57863">
    <property type="entry name" value="ArfGap/RecO-like zinc finger"/>
    <property type="match status" value="1"/>
</dbReference>
<keyword evidence="7" id="KW-1185">Reference proteome</keyword>
<evidence type="ECO:0000313" key="7">
    <source>
        <dbReference type="Proteomes" id="UP000280696"/>
    </source>
</evidence>
<dbReference type="NCBIfam" id="TIGR00613">
    <property type="entry name" value="reco"/>
    <property type="match status" value="1"/>
</dbReference>
<gene>
    <name evidence="4 6" type="primary">recO</name>
    <name evidence="6" type="ORF">D7V94_06025</name>
</gene>
<dbReference type="InterPro" id="IPR022572">
    <property type="entry name" value="DNA_rep/recomb_RecO_N"/>
</dbReference>
<evidence type="ECO:0000256" key="2">
    <source>
        <dbReference type="ARBA" id="ARBA00023172"/>
    </source>
</evidence>
<keyword evidence="2 4" id="KW-0233">DNA recombination</keyword>